<evidence type="ECO:0000256" key="2">
    <source>
        <dbReference type="ARBA" id="ARBA00022908"/>
    </source>
</evidence>
<dbReference type="InterPro" id="IPR050808">
    <property type="entry name" value="Phage_Integrase"/>
</dbReference>
<dbReference type="SUPFAM" id="SSF56349">
    <property type="entry name" value="DNA breaking-rejoining enzymes"/>
    <property type="match status" value="1"/>
</dbReference>
<dbReference type="RefSeq" id="WP_199470271.1">
    <property type="nucleotide sequence ID" value="NZ_JAEMNX010000034.1"/>
</dbReference>
<dbReference type="GO" id="GO:0015074">
    <property type="term" value="P:DNA integration"/>
    <property type="evidence" value="ECO:0007669"/>
    <property type="project" value="UniProtKB-KW"/>
</dbReference>
<organism evidence="6 7">
    <name type="scientific">Marinomonas transparens</name>
    <dbReference type="NCBI Taxonomy" id="2795388"/>
    <lineage>
        <taxon>Bacteria</taxon>
        <taxon>Pseudomonadati</taxon>
        <taxon>Pseudomonadota</taxon>
        <taxon>Gammaproteobacteria</taxon>
        <taxon>Oceanospirillales</taxon>
        <taxon>Oceanospirillaceae</taxon>
        <taxon>Marinomonas</taxon>
    </lineage>
</organism>
<dbReference type="PANTHER" id="PTHR30629">
    <property type="entry name" value="PROPHAGE INTEGRASE"/>
    <property type="match status" value="1"/>
</dbReference>
<dbReference type="Gene3D" id="1.10.150.130">
    <property type="match status" value="1"/>
</dbReference>
<dbReference type="Pfam" id="PF00589">
    <property type="entry name" value="Phage_integrase"/>
    <property type="match status" value="1"/>
</dbReference>
<keyword evidence="2" id="KW-0229">DNA integration</keyword>
<accession>A0A934N8A3</accession>
<evidence type="ECO:0000259" key="5">
    <source>
        <dbReference type="PROSITE" id="PS51898"/>
    </source>
</evidence>
<dbReference type="InterPro" id="IPR011010">
    <property type="entry name" value="DNA_brk_join_enz"/>
</dbReference>
<comment type="caution">
    <text evidence="6">The sequence shown here is derived from an EMBL/GenBank/DDBJ whole genome shotgun (WGS) entry which is preliminary data.</text>
</comment>
<gene>
    <name evidence="6" type="ORF">I8J31_19570</name>
</gene>
<dbReference type="PROSITE" id="PS51898">
    <property type="entry name" value="TYR_RECOMBINASE"/>
    <property type="match status" value="1"/>
</dbReference>
<evidence type="ECO:0000313" key="7">
    <source>
        <dbReference type="Proteomes" id="UP000628710"/>
    </source>
</evidence>
<dbReference type="PANTHER" id="PTHR30629:SF6">
    <property type="entry name" value="PROPHAGE INTEGRASE INTA-RELATED"/>
    <property type="match status" value="1"/>
</dbReference>
<reference evidence="6" key="1">
    <citation type="submission" date="2020-12" db="EMBL/GenBank/DDBJ databases">
        <title>Marinomonas arctica sp. nov., a psychrotolerant bacterium isolated from the Arctic.</title>
        <authorList>
            <person name="Zhang Y."/>
        </authorList>
    </citation>
    <scope>NUCLEOTIDE SEQUENCE</scope>
    <source>
        <strain evidence="6">C1424</strain>
    </source>
</reference>
<sequence length="383" mass="43897">MSRLTDTSIRAFLADSEKEWMPVDSRRVEFRANTKRTGGTFYDVVYQGKLKKRTVLGKWPAILAVDLFKRLSKIRTEVMAGERTGARADSIGDVGVMLLWFLDHIEQDKSFSTRYAENAYSFIHTHLMGCFEGLPVKKLTRNAVYKRFYKVKLDSLALSSIRTIWGVLKRACSLAAEYEVIESNPLRDVLWKNLSSTKEKVKSGRLKVHHLSRVADHINDEQANRRLFFIMQLCHGTRIHETCLVEWSHISLDTAEWYIPAENTKTGVELRLPLAPCVVELLRHAKARANGAYVFSCTGKSPVADSTASSWYKALRKRVGVYFTSHDFRKLADDWWMHEGIDSTVRKMLINHSRGNLEGRYESQYAWPIMTKAVRSLSGEVVL</sequence>
<evidence type="ECO:0000256" key="3">
    <source>
        <dbReference type="ARBA" id="ARBA00023125"/>
    </source>
</evidence>
<dbReference type="Proteomes" id="UP000628710">
    <property type="component" value="Unassembled WGS sequence"/>
</dbReference>
<comment type="similarity">
    <text evidence="1">Belongs to the 'phage' integrase family.</text>
</comment>
<dbReference type="AlphaFoldDB" id="A0A934N8A3"/>
<keyword evidence="3" id="KW-0238">DNA-binding</keyword>
<evidence type="ECO:0000256" key="1">
    <source>
        <dbReference type="ARBA" id="ARBA00008857"/>
    </source>
</evidence>
<dbReference type="GO" id="GO:0006310">
    <property type="term" value="P:DNA recombination"/>
    <property type="evidence" value="ECO:0007669"/>
    <property type="project" value="UniProtKB-KW"/>
</dbReference>
<evidence type="ECO:0000313" key="6">
    <source>
        <dbReference type="EMBL" id="MBJ7539876.1"/>
    </source>
</evidence>
<proteinExistence type="inferred from homology"/>
<keyword evidence="7" id="KW-1185">Reference proteome</keyword>
<dbReference type="Gene3D" id="1.10.443.10">
    <property type="entry name" value="Intergrase catalytic core"/>
    <property type="match status" value="1"/>
</dbReference>
<feature type="domain" description="Tyr recombinase" evidence="5">
    <location>
        <begin position="201"/>
        <end position="375"/>
    </location>
</feature>
<dbReference type="InterPro" id="IPR010998">
    <property type="entry name" value="Integrase_recombinase_N"/>
</dbReference>
<keyword evidence="4" id="KW-0233">DNA recombination</keyword>
<dbReference type="EMBL" id="JAEMNX010000034">
    <property type="protein sequence ID" value="MBJ7539876.1"/>
    <property type="molecule type" value="Genomic_DNA"/>
</dbReference>
<dbReference type="InterPro" id="IPR013762">
    <property type="entry name" value="Integrase-like_cat_sf"/>
</dbReference>
<dbReference type="GO" id="GO:0003677">
    <property type="term" value="F:DNA binding"/>
    <property type="evidence" value="ECO:0007669"/>
    <property type="project" value="UniProtKB-KW"/>
</dbReference>
<name>A0A934N8A3_9GAMM</name>
<evidence type="ECO:0000256" key="4">
    <source>
        <dbReference type="ARBA" id="ARBA00023172"/>
    </source>
</evidence>
<protein>
    <submittedName>
        <fullName evidence="6">Tyrosine-type recombinase/integrase</fullName>
    </submittedName>
</protein>
<dbReference type="InterPro" id="IPR002104">
    <property type="entry name" value="Integrase_catalytic"/>
</dbReference>